<dbReference type="SUPFAM" id="SSF55298">
    <property type="entry name" value="YjgF-like"/>
    <property type="match status" value="1"/>
</dbReference>
<dbReference type="PANTHER" id="PTHR43760:SF1">
    <property type="entry name" value="ENDORIBONUCLEASE L-PSP_CHORISMATE MUTASE-LIKE DOMAIN-CONTAINING PROTEIN"/>
    <property type="match status" value="1"/>
</dbReference>
<dbReference type="Proteomes" id="UP001597079">
    <property type="component" value="Unassembled WGS sequence"/>
</dbReference>
<evidence type="ECO:0000313" key="3">
    <source>
        <dbReference type="Proteomes" id="UP001597079"/>
    </source>
</evidence>
<keyword evidence="3" id="KW-1185">Reference proteome</keyword>
<dbReference type="Pfam" id="PF14588">
    <property type="entry name" value="YjgF_endoribonc"/>
    <property type="match status" value="1"/>
</dbReference>
<dbReference type="Gene3D" id="3.30.1330.40">
    <property type="entry name" value="RutC-like"/>
    <property type="match status" value="1"/>
</dbReference>
<gene>
    <name evidence="2" type="ORF">ACFSB2_19920</name>
</gene>
<name>A0ABW4JKK6_9BACL</name>
<comment type="caution">
    <text evidence="2">The sequence shown here is derived from an EMBL/GenBank/DDBJ whole genome shotgun (WGS) entry which is preliminary data.</text>
</comment>
<proteinExistence type="predicted"/>
<sequence>MRVEAKLAKLGLVLPEQKLPTDLKIPFAWVRIYGNRAFVSGTGPVHADGTYTGPFGKVPQDVSEAEAYRAARLATLNILSNLKQAIGDLDRVEAWLIARGMVNAVPGFTKTTHVMNGFSDLILELYGPEAGKHARTAPGVVATPLNLPVVIEAEVIIRTQ</sequence>
<protein>
    <submittedName>
        <fullName evidence="2">RidA family protein</fullName>
    </submittedName>
</protein>
<organism evidence="2 3">
    <name type="scientific">Alicyclobacillus fodiniaquatilis</name>
    <dbReference type="NCBI Taxonomy" id="1661150"/>
    <lineage>
        <taxon>Bacteria</taxon>
        <taxon>Bacillati</taxon>
        <taxon>Bacillota</taxon>
        <taxon>Bacilli</taxon>
        <taxon>Bacillales</taxon>
        <taxon>Alicyclobacillaceae</taxon>
        <taxon>Alicyclobacillus</taxon>
    </lineage>
</organism>
<dbReference type="RefSeq" id="WP_377944858.1">
    <property type="nucleotide sequence ID" value="NZ_JBHUCX010000083.1"/>
</dbReference>
<evidence type="ECO:0000313" key="2">
    <source>
        <dbReference type="EMBL" id="MFD1676946.1"/>
    </source>
</evidence>
<dbReference type="PANTHER" id="PTHR43760">
    <property type="entry name" value="ENDORIBONUCLEASE-RELATED"/>
    <property type="match status" value="1"/>
</dbReference>
<feature type="domain" description="Endoribonuclease L-PSP/chorismate mutase-like" evidence="1">
    <location>
        <begin position="5"/>
        <end position="146"/>
    </location>
</feature>
<dbReference type="InterPro" id="IPR013813">
    <property type="entry name" value="Endoribo_LPSP/chorism_mut-like"/>
</dbReference>
<dbReference type="EMBL" id="JBHUCX010000083">
    <property type="protein sequence ID" value="MFD1676946.1"/>
    <property type="molecule type" value="Genomic_DNA"/>
</dbReference>
<evidence type="ECO:0000259" key="1">
    <source>
        <dbReference type="Pfam" id="PF14588"/>
    </source>
</evidence>
<accession>A0ABW4JKK6</accession>
<dbReference type="InterPro" id="IPR035959">
    <property type="entry name" value="RutC-like_sf"/>
</dbReference>
<dbReference type="CDD" id="cd02199">
    <property type="entry name" value="YjgF_YER057c_UK114_like_1"/>
    <property type="match status" value="1"/>
</dbReference>
<reference evidence="3" key="1">
    <citation type="journal article" date="2019" name="Int. J. Syst. Evol. Microbiol.">
        <title>The Global Catalogue of Microorganisms (GCM) 10K type strain sequencing project: providing services to taxonomists for standard genome sequencing and annotation.</title>
        <authorList>
            <consortium name="The Broad Institute Genomics Platform"/>
            <consortium name="The Broad Institute Genome Sequencing Center for Infectious Disease"/>
            <person name="Wu L."/>
            <person name="Ma J."/>
        </authorList>
    </citation>
    <scope>NUCLEOTIDE SEQUENCE [LARGE SCALE GENOMIC DNA]</scope>
    <source>
        <strain evidence="3">CGMCC 1.12286</strain>
    </source>
</reference>